<proteinExistence type="predicted"/>
<dbReference type="Gene3D" id="1.10.390.10">
    <property type="entry name" value="Neutral Protease Domain 2"/>
    <property type="match status" value="1"/>
</dbReference>
<evidence type="ECO:0000256" key="1">
    <source>
        <dbReference type="SAM" id="Phobius"/>
    </source>
</evidence>
<dbReference type="InterPro" id="IPR027268">
    <property type="entry name" value="Peptidase_M4/M1_CTD_sf"/>
</dbReference>
<keyword evidence="1" id="KW-0812">Transmembrane</keyword>
<feature type="transmembrane region" description="Helical" evidence="1">
    <location>
        <begin position="491"/>
        <end position="512"/>
    </location>
</feature>
<feature type="transmembrane region" description="Helical" evidence="1">
    <location>
        <begin position="373"/>
        <end position="392"/>
    </location>
</feature>
<gene>
    <name evidence="2" type="ORF">I2H31_23425</name>
</gene>
<feature type="transmembrane region" description="Helical" evidence="1">
    <location>
        <begin position="245"/>
        <end position="262"/>
    </location>
</feature>
<feature type="transmembrane region" description="Helical" evidence="1">
    <location>
        <begin position="106"/>
        <end position="130"/>
    </location>
</feature>
<name>A0ABS0IAY5_9BACT</name>
<feature type="transmembrane region" description="Helical" evidence="1">
    <location>
        <begin position="150"/>
        <end position="171"/>
    </location>
</feature>
<reference evidence="2 3" key="1">
    <citation type="submission" date="2020-11" db="EMBL/GenBank/DDBJ databases">
        <authorList>
            <person name="Kim M.K."/>
        </authorList>
    </citation>
    <scope>NUCLEOTIDE SEQUENCE [LARGE SCALE GENOMIC DNA]</scope>
    <source>
        <strain evidence="2 3">BT662</strain>
    </source>
</reference>
<feature type="transmembrane region" description="Helical" evidence="1">
    <location>
        <begin position="453"/>
        <end position="479"/>
    </location>
</feature>
<comment type="caution">
    <text evidence="2">The sequence shown here is derived from an EMBL/GenBank/DDBJ whole genome shotgun (WGS) entry which is preliminary data.</text>
</comment>
<accession>A0ABS0IAY5</accession>
<dbReference type="SUPFAM" id="SSF55486">
    <property type="entry name" value="Metalloproteases ('zincins'), catalytic domain"/>
    <property type="match status" value="1"/>
</dbReference>
<feature type="transmembrane region" description="Helical" evidence="1">
    <location>
        <begin position="532"/>
        <end position="554"/>
    </location>
</feature>
<dbReference type="EMBL" id="JADQDM010000022">
    <property type="protein sequence ID" value="MBF9224074.1"/>
    <property type="molecule type" value="Genomic_DNA"/>
</dbReference>
<organism evidence="2 3">
    <name type="scientific">Hymenobacter ruricola</name>
    <dbReference type="NCBI Taxonomy" id="2791023"/>
    <lineage>
        <taxon>Bacteria</taxon>
        <taxon>Pseudomonadati</taxon>
        <taxon>Bacteroidota</taxon>
        <taxon>Cytophagia</taxon>
        <taxon>Cytophagales</taxon>
        <taxon>Hymenobacteraceae</taxon>
        <taxon>Hymenobacter</taxon>
    </lineage>
</organism>
<sequence length="1197" mass="131624">MKLWKIFYYEVAYQLRRVSTWFYFALLLGLSFLMARQVFVNEALVGGYYLNAPFAAAQVTLVACVMGLLALAAFAGGAAARDVETRMHPLLYTTPVGKGAYLGGRFLAAVALGALLLSAIPAGLLAAALLPGEHADLLGPTRLASYLSAYFLLALPNAVIAVAFMFSAAVFGRRGVVSYLGGIFFLFAAVVSWQLVAVHQGNWALAKLTDPLGLTVLAELSDVWTAREKNTLLVGLQPAMLVNRLVWLSVALGLLAFTYFRFRLAHLAERSRRAVRQGGPSELPPETAIVRSAPIASAPVRQAFGPGSRAVQVFTIAKESFHLIVTGWGGLGVAALAAFVFLTGPLWFSEYYDVPELPTTGLWANILENSANHGMWLVIPLLIVYYVGELVWREREAGLGGIAGAAPVPVWVSFAGKFTGLTLGLVAAQALLVATAMLVQVRLGYYHFELGLYAQVLLGLRLVDYLLFTVLAFALHVVVDQKYVAHLLSTLAYVVTTFGPQFGIEPGLLVYGSDLGWSYSDIRGFEPFVGPWLLFKAYWAAWALLLAVVARLFWPRGPERALRPRLRVARRRLTRRTAATTAVAGALLLTIGGLLVRNLPAPGASPAPADEEGWRAEYERKYGRYVGAPQPLTTATRLRVELYPQRRAVEVRGTCFLVNQARSPIDSIQVATTPGVETRALAFNLPARPAVIDNELGHRIYVLAKPLLPGDSLQLSFEVAFAPQGFSRHELAASVVPNGTYVDGGWLPSLGYQRSREFRDARQRQLHGLAPRPEVTPLDDPIALQHVSGQEQVLVETIVGTDDGQTAVAPGTLRKTWATAGRRYFHYATDAPIKNSYAFFSAAYAVRQAKWHDTEIQVLHHPGHTLNVERMVRAAQYALGYLTRQFGPYLHRQLRFVEVAGDRKTLFAYPTNITFEEGFARLNADQDPRGVDLPSATVAHEVAHHWWGHQLAPAQVGGAALLTESLAWYSALEVVEATQGREQLLRLLDMMRDDFLSPRARAAEPLLQATDRVQYYRKGPLAMYALREYTGQEPVHAALRRLLAKHGSGTPPLPTPLDLYRELRATTPDSLHYLLHDLFAANTFWELETKETTAQKTTAGNWQVTLDVQARKLVIDAKGAETDAPMNDWVEIGVFAPAKKEGQLTHLLYLQKHRIHSGKQLITVTVPGEPARAGIDPNHLLFDWEMDNNTAAVKAKN</sequence>
<feature type="transmembrane region" description="Helical" evidence="1">
    <location>
        <begin position="575"/>
        <end position="596"/>
    </location>
</feature>
<keyword evidence="1" id="KW-0472">Membrane</keyword>
<dbReference type="RefSeq" id="WP_196295494.1">
    <property type="nucleotide sequence ID" value="NZ_JADQDM010000022.1"/>
</dbReference>
<feature type="transmembrane region" description="Helical" evidence="1">
    <location>
        <begin position="176"/>
        <end position="196"/>
    </location>
</feature>
<dbReference type="Proteomes" id="UP000618931">
    <property type="component" value="Unassembled WGS sequence"/>
</dbReference>
<protein>
    <submittedName>
        <fullName evidence="2">ABC transporter permease</fullName>
    </submittedName>
</protein>
<evidence type="ECO:0000313" key="2">
    <source>
        <dbReference type="EMBL" id="MBF9224074.1"/>
    </source>
</evidence>
<evidence type="ECO:0000313" key="3">
    <source>
        <dbReference type="Proteomes" id="UP000618931"/>
    </source>
</evidence>
<keyword evidence="3" id="KW-1185">Reference proteome</keyword>
<feature type="transmembrane region" description="Helical" evidence="1">
    <location>
        <begin position="21"/>
        <end position="39"/>
    </location>
</feature>
<feature type="transmembrane region" description="Helical" evidence="1">
    <location>
        <begin position="59"/>
        <end position="80"/>
    </location>
</feature>
<keyword evidence="1" id="KW-1133">Transmembrane helix</keyword>
<feature type="transmembrane region" description="Helical" evidence="1">
    <location>
        <begin position="323"/>
        <end position="348"/>
    </location>
</feature>
<feature type="transmembrane region" description="Helical" evidence="1">
    <location>
        <begin position="421"/>
        <end position="441"/>
    </location>
</feature>